<sequence>ILGVTADNASPNDTMIDELTKLLPDFAGQDNRARCFDHIVNLCAKSVLKPFD</sequence>
<evidence type="ECO:0000313" key="2">
    <source>
        <dbReference type="Proteomes" id="UP000308197"/>
    </source>
</evidence>
<name>A0A5C3NMT7_9APHY</name>
<gene>
    <name evidence="1" type="ORF">K466DRAFT_469637</name>
</gene>
<keyword evidence="2" id="KW-1185">Reference proteome</keyword>
<organism evidence="1 2">
    <name type="scientific">Polyporus arcularius HHB13444</name>
    <dbReference type="NCBI Taxonomy" id="1314778"/>
    <lineage>
        <taxon>Eukaryota</taxon>
        <taxon>Fungi</taxon>
        <taxon>Dikarya</taxon>
        <taxon>Basidiomycota</taxon>
        <taxon>Agaricomycotina</taxon>
        <taxon>Agaricomycetes</taxon>
        <taxon>Polyporales</taxon>
        <taxon>Polyporaceae</taxon>
        <taxon>Polyporus</taxon>
    </lineage>
</organism>
<feature type="non-terminal residue" evidence="1">
    <location>
        <position position="52"/>
    </location>
</feature>
<reference evidence="1 2" key="1">
    <citation type="journal article" date="2019" name="Nat. Ecol. Evol.">
        <title>Megaphylogeny resolves global patterns of mushroom evolution.</title>
        <authorList>
            <person name="Varga T."/>
            <person name="Krizsan K."/>
            <person name="Foldi C."/>
            <person name="Dima B."/>
            <person name="Sanchez-Garcia M."/>
            <person name="Sanchez-Ramirez S."/>
            <person name="Szollosi G.J."/>
            <person name="Szarkandi J.G."/>
            <person name="Papp V."/>
            <person name="Albert L."/>
            <person name="Andreopoulos W."/>
            <person name="Angelini C."/>
            <person name="Antonin V."/>
            <person name="Barry K.W."/>
            <person name="Bougher N.L."/>
            <person name="Buchanan P."/>
            <person name="Buyck B."/>
            <person name="Bense V."/>
            <person name="Catcheside P."/>
            <person name="Chovatia M."/>
            <person name="Cooper J."/>
            <person name="Damon W."/>
            <person name="Desjardin D."/>
            <person name="Finy P."/>
            <person name="Geml J."/>
            <person name="Haridas S."/>
            <person name="Hughes K."/>
            <person name="Justo A."/>
            <person name="Karasinski D."/>
            <person name="Kautmanova I."/>
            <person name="Kiss B."/>
            <person name="Kocsube S."/>
            <person name="Kotiranta H."/>
            <person name="LaButti K.M."/>
            <person name="Lechner B.E."/>
            <person name="Liimatainen K."/>
            <person name="Lipzen A."/>
            <person name="Lukacs Z."/>
            <person name="Mihaltcheva S."/>
            <person name="Morgado L.N."/>
            <person name="Niskanen T."/>
            <person name="Noordeloos M.E."/>
            <person name="Ohm R.A."/>
            <person name="Ortiz-Santana B."/>
            <person name="Ovrebo C."/>
            <person name="Racz N."/>
            <person name="Riley R."/>
            <person name="Savchenko A."/>
            <person name="Shiryaev A."/>
            <person name="Soop K."/>
            <person name="Spirin V."/>
            <person name="Szebenyi C."/>
            <person name="Tomsovsky M."/>
            <person name="Tulloss R.E."/>
            <person name="Uehling J."/>
            <person name="Grigoriev I.V."/>
            <person name="Vagvolgyi C."/>
            <person name="Papp T."/>
            <person name="Martin F.M."/>
            <person name="Miettinen O."/>
            <person name="Hibbett D.S."/>
            <person name="Nagy L.G."/>
        </authorList>
    </citation>
    <scope>NUCLEOTIDE SEQUENCE [LARGE SCALE GENOMIC DNA]</scope>
    <source>
        <strain evidence="1 2">HHB13444</strain>
    </source>
</reference>
<protein>
    <submittedName>
        <fullName evidence="1">Uncharacterized protein</fullName>
    </submittedName>
</protein>
<dbReference type="Proteomes" id="UP000308197">
    <property type="component" value="Unassembled WGS sequence"/>
</dbReference>
<accession>A0A5C3NMT7</accession>
<dbReference type="AlphaFoldDB" id="A0A5C3NMT7"/>
<dbReference type="InParanoid" id="A0A5C3NMT7"/>
<dbReference type="EMBL" id="ML212223">
    <property type="protein sequence ID" value="TFK78991.1"/>
    <property type="molecule type" value="Genomic_DNA"/>
</dbReference>
<proteinExistence type="predicted"/>
<feature type="non-terminal residue" evidence="1">
    <location>
        <position position="1"/>
    </location>
</feature>
<evidence type="ECO:0000313" key="1">
    <source>
        <dbReference type="EMBL" id="TFK78991.1"/>
    </source>
</evidence>